<feature type="signal peptide" evidence="4">
    <location>
        <begin position="1"/>
        <end position="24"/>
    </location>
</feature>
<dbReference type="Gene3D" id="2.40.480.10">
    <property type="entry name" value="Allene oxide cyclase-like"/>
    <property type="match status" value="1"/>
</dbReference>
<reference evidence="5" key="1">
    <citation type="journal article" date="2025" name="Foods">
        <title>Unveiling the Microbial Signatures of Arabica Coffee Cherries: Insights into Ripeness Specific Diversity, Functional Traits, and Implications for Quality and Safety.</title>
        <authorList>
            <consortium name="RefSeq"/>
            <person name="Tenea G.N."/>
            <person name="Cifuentes V."/>
            <person name="Reyes P."/>
            <person name="Cevallos-Vallejos M."/>
        </authorList>
    </citation>
    <scope>NUCLEOTIDE SEQUENCE [LARGE SCALE GENOMIC DNA]</scope>
</reference>
<comment type="similarity">
    <text evidence="1 4">Belongs to the plant dirigent protein family.</text>
</comment>
<dbReference type="GeneID" id="113687408"/>
<comment type="function">
    <text evidence="4">Dirigent proteins impart stereoselectivity on the phenoxy radical-coupling reaction, yielding optically active lignans from two molecules of coniferyl alcohol in the biosynthesis of lignans, flavonolignans, and alkaloids and thus plays a central role in plant secondary metabolism.</text>
</comment>
<evidence type="ECO:0000256" key="2">
    <source>
        <dbReference type="ARBA" id="ARBA00011738"/>
    </source>
</evidence>
<feature type="chain" id="PRO_5028502077" description="Dirigent protein" evidence="4">
    <location>
        <begin position="25"/>
        <end position="174"/>
    </location>
</feature>
<protein>
    <recommendedName>
        <fullName evidence="4">Dirigent protein</fullName>
    </recommendedName>
</protein>
<evidence type="ECO:0000256" key="4">
    <source>
        <dbReference type="RuleBase" id="RU363099"/>
    </source>
</evidence>
<comment type="subcellular location">
    <subcellularLocation>
        <location evidence="4">Secreted</location>
        <location evidence="4">Extracellular space</location>
        <location evidence="4">Apoplast</location>
    </subcellularLocation>
</comment>
<dbReference type="PANTHER" id="PTHR21495">
    <property type="entry name" value="NUCLEOPORIN-RELATED"/>
    <property type="match status" value="1"/>
</dbReference>
<name>A0A6P6S3R1_COFAR</name>
<proteinExistence type="inferred from homology"/>
<gene>
    <name evidence="6" type="primary">LOC113687408</name>
</gene>
<keyword evidence="5" id="KW-1185">Reference proteome</keyword>
<dbReference type="GO" id="GO:0009699">
    <property type="term" value="P:phenylpropanoid biosynthetic process"/>
    <property type="evidence" value="ECO:0007669"/>
    <property type="project" value="UniProtKB-ARBA"/>
</dbReference>
<dbReference type="AlphaFoldDB" id="A0A6P6S3R1"/>
<keyword evidence="4" id="KW-0052">Apoplast</keyword>
<comment type="subunit">
    <text evidence="2 4">Homodimer.</text>
</comment>
<evidence type="ECO:0000313" key="6">
    <source>
        <dbReference type="RefSeq" id="XP_027060823.1"/>
    </source>
</evidence>
<dbReference type="RefSeq" id="XP_027060823.1">
    <property type="nucleotide sequence ID" value="XM_027205022.1"/>
</dbReference>
<dbReference type="Pfam" id="PF03018">
    <property type="entry name" value="Dirigent"/>
    <property type="match status" value="1"/>
</dbReference>
<dbReference type="InterPro" id="IPR044859">
    <property type="entry name" value="Allene_oxi_cyc_Dirigent"/>
</dbReference>
<dbReference type="InterPro" id="IPR004265">
    <property type="entry name" value="Dirigent"/>
</dbReference>
<keyword evidence="3 4" id="KW-0964">Secreted</keyword>
<evidence type="ECO:0000256" key="3">
    <source>
        <dbReference type="ARBA" id="ARBA00022525"/>
    </source>
</evidence>
<organism evidence="5 6">
    <name type="scientific">Coffea arabica</name>
    <name type="common">Arabian coffee</name>
    <dbReference type="NCBI Taxonomy" id="13443"/>
    <lineage>
        <taxon>Eukaryota</taxon>
        <taxon>Viridiplantae</taxon>
        <taxon>Streptophyta</taxon>
        <taxon>Embryophyta</taxon>
        <taxon>Tracheophyta</taxon>
        <taxon>Spermatophyta</taxon>
        <taxon>Magnoliopsida</taxon>
        <taxon>eudicotyledons</taxon>
        <taxon>Gunneridae</taxon>
        <taxon>Pentapetalae</taxon>
        <taxon>asterids</taxon>
        <taxon>lamiids</taxon>
        <taxon>Gentianales</taxon>
        <taxon>Rubiaceae</taxon>
        <taxon>Ixoroideae</taxon>
        <taxon>Gardenieae complex</taxon>
        <taxon>Bertiereae - Coffeeae clade</taxon>
        <taxon>Coffeeae</taxon>
        <taxon>Coffea</taxon>
    </lineage>
</organism>
<dbReference type="OrthoDB" id="1925209at2759"/>
<evidence type="ECO:0000256" key="1">
    <source>
        <dbReference type="ARBA" id="ARBA00010746"/>
    </source>
</evidence>
<dbReference type="Proteomes" id="UP001652660">
    <property type="component" value="Chromosome 5e"/>
</dbReference>
<reference evidence="6" key="2">
    <citation type="submission" date="2025-08" db="UniProtKB">
        <authorList>
            <consortium name="RefSeq"/>
        </authorList>
    </citation>
    <scope>IDENTIFICATION</scope>
    <source>
        <tissue evidence="6">Leaves</tissue>
    </source>
</reference>
<evidence type="ECO:0000313" key="5">
    <source>
        <dbReference type="Proteomes" id="UP001652660"/>
    </source>
</evidence>
<dbReference type="GO" id="GO:0048046">
    <property type="term" value="C:apoplast"/>
    <property type="evidence" value="ECO:0007669"/>
    <property type="project" value="UniProtKB-SubCell"/>
</dbReference>
<keyword evidence="4" id="KW-0732">Signal</keyword>
<accession>A0A6P6S3R1</accession>
<sequence length="174" mass="18816">MAKSLAIASLQILSLLLVASLAQSRIVSKHLTVYEHEIRSGDGQTVFIVAGLPNVTWAFNQFGTVFVADNILTRSASIKSQLVGRLQGIGVVASLDGTTIETLVSIHFTSGEYSGSTVELKGIGSQDVNEMAIVGGTKQFRYATGYANFEMLRVVGDFITAKWDLYIRLDIPDD</sequence>